<accession>E4N9I1</accession>
<keyword evidence="3" id="KW-1185">Reference proteome</keyword>
<protein>
    <submittedName>
        <fullName evidence="2">Putative acetyltransferase</fullName>
        <ecNumber evidence="2">2.3.1.-</ecNumber>
    </submittedName>
</protein>
<name>E4N9I1_KITSK</name>
<dbReference type="PATRIC" id="fig|452652.3.peg.2048"/>
<dbReference type="AlphaFoldDB" id="E4N9I1"/>
<dbReference type="SUPFAM" id="SSF55729">
    <property type="entry name" value="Acyl-CoA N-acyltransferases (Nat)"/>
    <property type="match status" value="1"/>
</dbReference>
<dbReference type="KEGG" id="ksk:KSE_20390"/>
<dbReference type="eggNOG" id="COG1670">
    <property type="taxonomic scope" value="Bacteria"/>
</dbReference>
<dbReference type="CDD" id="cd04301">
    <property type="entry name" value="NAT_SF"/>
    <property type="match status" value="1"/>
</dbReference>
<dbReference type="Gene3D" id="3.40.630.30">
    <property type="match status" value="1"/>
</dbReference>
<dbReference type="EC" id="2.3.1.-" evidence="2"/>
<evidence type="ECO:0000259" key="1">
    <source>
        <dbReference type="PROSITE" id="PS51186"/>
    </source>
</evidence>
<dbReference type="InterPro" id="IPR000182">
    <property type="entry name" value="GNAT_dom"/>
</dbReference>
<dbReference type="GO" id="GO:0016747">
    <property type="term" value="F:acyltransferase activity, transferring groups other than amino-acyl groups"/>
    <property type="evidence" value="ECO:0007669"/>
    <property type="project" value="InterPro"/>
</dbReference>
<dbReference type="STRING" id="452652.KSE_20390"/>
<dbReference type="PANTHER" id="PTHR43792:SF1">
    <property type="entry name" value="N-ACETYLTRANSFERASE DOMAIN-CONTAINING PROTEIN"/>
    <property type="match status" value="1"/>
</dbReference>
<proteinExistence type="predicted"/>
<dbReference type="Pfam" id="PF13302">
    <property type="entry name" value="Acetyltransf_3"/>
    <property type="match status" value="1"/>
</dbReference>
<evidence type="ECO:0000313" key="2">
    <source>
        <dbReference type="EMBL" id="BAJ27862.1"/>
    </source>
</evidence>
<feature type="domain" description="N-acetyltransferase" evidence="1">
    <location>
        <begin position="9"/>
        <end position="167"/>
    </location>
</feature>
<dbReference type="EMBL" id="AP010968">
    <property type="protein sequence ID" value="BAJ27862.1"/>
    <property type="molecule type" value="Genomic_DNA"/>
</dbReference>
<gene>
    <name evidence="2" type="ordered locus">KSE_20390</name>
</gene>
<sequence>MLLLTTDRLVLRPWEPADRDRAYDIYSRWEVARWLGSTPRALADPAEADDLIARFRGRSSPDGRRGVWAAELRDTGVIAGTVILIPIPDGDGEVEVGWHFHPDSWGRGYATEAARAVLDHAALPEVHALTRPDNTPSQAVCRRLGMTPLGRTDRWYGTELEVFRLTR</sequence>
<dbReference type="RefSeq" id="WP_014135180.1">
    <property type="nucleotide sequence ID" value="NC_016109.1"/>
</dbReference>
<dbReference type="PANTHER" id="PTHR43792">
    <property type="entry name" value="GNAT FAMILY, PUTATIVE (AFU_ORTHOLOGUE AFUA_3G00765)-RELATED-RELATED"/>
    <property type="match status" value="1"/>
</dbReference>
<dbReference type="Proteomes" id="UP000007076">
    <property type="component" value="Chromosome"/>
</dbReference>
<keyword evidence="2" id="KW-0808">Transferase</keyword>
<reference evidence="2 3" key="1">
    <citation type="journal article" date="2010" name="DNA Res.">
        <title>Genome sequence of Kitasatospora setae NBRC 14216T: an evolutionary snapshot of the family Streptomycetaceae.</title>
        <authorList>
            <person name="Ichikawa N."/>
            <person name="Oguchi A."/>
            <person name="Ikeda H."/>
            <person name="Ishikawa J."/>
            <person name="Kitani S."/>
            <person name="Watanabe Y."/>
            <person name="Nakamura S."/>
            <person name="Katano Y."/>
            <person name="Kishi E."/>
            <person name="Sasagawa M."/>
            <person name="Ankai A."/>
            <person name="Fukui S."/>
            <person name="Hashimoto Y."/>
            <person name="Kamata S."/>
            <person name="Otoguro M."/>
            <person name="Tanikawa S."/>
            <person name="Nihira T."/>
            <person name="Horinouchi S."/>
            <person name="Ohnishi Y."/>
            <person name="Hayakawa M."/>
            <person name="Kuzuyama T."/>
            <person name="Arisawa A."/>
            <person name="Nomoto F."/>
            <person name="Miura H."/>
            <person name="Takahashi Y."/>
            <person name="Fujita N."/>
        </authorList>
    </citation>
    <scope>NUCLEOTIDE SEQUENCE [LARGE SCALE GENOMIC DNA]</scope>
    <source>
        <strain evidence="3">ATCC 33774 / DSM 43861 / JCM 3304 / KCC A-0304 / NBRC 14216 / KM-6054</strain>
    </source>
</reference>
<dbReference type="InterPro" id="IPR016181">
    <property type="entry name" value="Acyl_CoA_acyltransferase"/>
</dbReference>
<keyword evidence="2" id="KW-0012">Acyltransferase</keyword>
<evidence type="ECO:0000313" key="3">
    <source>
        <dbReference type="Proteomes" id="UP000007076"/>
    </source>
</evidence>
<organism evidence="2 3">
    <name type="scientific">Kitasatospora setae (strain ATCC 33774 / DSM 43861 / JCM 3304 / KCC A-0304 / NBRC 14216 / KM-6054)</name>
    <name type="common">Streptomyces setae</name>
    <dbReference type="NCBI Taxonomy" id="452652"/>
    <lineage>
        <taxon>Bacteria</taxon>
        <taxon>Bacillati</taxon>
        <taxon>Actinomycetota</taxon>
        <taxon>Actinomycetes</taxon>
        <taxon>Kitasatosporales</taxon>
        <taxon>Streptomycetaceae</taxon>
        <taxon>Kitasatospora</taxon>
    </lineage>
</organism>
<dbReference type="InterPro" id="IPR051531">
    <property type="entry name" value="N-acetyltransferase"/>
</dbReference>
<dbReference type="PROSITE" id="PS51186">
    <property type="entry name" value="GNAT"/>
    <property type="match status" value="1"/>
</dbReference>
<dbReference type="HOGENOM" id="CLU_013985_3_1_11"/>